<keyword evidence="2" id="KW-0812">Transmembrane</keyword>
<dbReference type="AlphaFoldDB" id="K0S3A5"/>
<comment type="caution">
    <text evidence="3">The sequence shown here is derived from an EMBL/GenBank/DDBJ whole genome shotgun (WGS) entry which is preliminary data.</text>
</comment>
<proteinExistence type="predicted"/>
<evidence type="ECO:0000256" key="2">
    <source>
        <dbReference type="SAM" id="Phobius"/>
    </source>
</evidence>
<name>K0S3A5_THAOC</name>
<dbReference type="EMBL" id="AGNL01037882">
    <property type="protein sequence ID" value="EJK53382.1"/>
    <property type="molecule type" value="Genomic_DNA"/>
</dbReference>
<dbReference type="Proteomes" id="UP000266841">
    <property type="component" value="Unassembled WGS sequence"/>
</dbReference>
<evidence type="ECO:0000313" key="3">
    <source>
        <dbReference type="EMBL" id="EJK53382.1"/>
    </source>
</evidence>
<keyword evidence="4" id="KW-1185">Reference proteome</keyword>
<feature type="region of interest" description="Disordered" evidence="1">
    <location>
        <begin position="54"/>
        <end position="85"/>
    </location>
</feature>
<organism evidence="3 4">
    <name type="scientific">Thalassiosira oceanica</name>
    <name type="common">Marine diatom</name>
    <dbReference type="NCBI Taxonomy" id="159749"/>
    <lineage>
        <taxon>Eukaryota</taxon>
        <taxon>Sar</taxon>
        <taxon>Stramenopiles</taxon>
        <taxon>Ochrophyta</taxon>
        <taxon>Bacillariophyta</taxon>
        <taxon>Coscinodiscophyceae</taxon>
        <taxon>Thalassiosirophycidae</taxon>
        <taxon>Thalassiosirales</taxon>
        <taxon>Thalassiosiraceae</taxon>
        <taxon>Thalassiosira</taxon>
    </lineage>
</organism>
<feature type="non-terminal residue" evidence="3">
    <location>
        <position position="85"/>
    </location>
</feature>
<protein>
    <submittedName>
        <fullName evidence="3">Uncharacterized protein</fullName>
    </submittedName>
</protein>
<keyword evidence="2" id="KW-0472">Membrane</keyword>
<feature type="compositionally biased region" description="Polar residues" evidence="1">
    <location>
        <begin position="54"/>
        <end position="63"/>
    </location>
</feature>
<gene>
    <name evidence="3" type="ORF">THAOC_27197</name>
</gene>
<reference evidence="3 4" key="1">
    <citation type="journal article" date="2012" name="Genome Biol.">
        <title>Genome and low-iron response of an oceanic diatom adapted to chronic iron limitation.</title>
        <authorList>
            <person name="Lommer M."/>
            <person name="Specht M."/>
            <person name="Roy A.S."/>
            <person name="Kraemer L."/>
            <person name="Andreson R."/>
            <person name="Gutowska M.A."/>
            <person name="Wolf J."/>
            <person name="Bergner S.V."/>
            <person name="Schilhabel M.B."/>
            <person name="Klostermeier U.C."/>
            <person name="Beiko R.G."/>
            <person name="Rosenstiel P."/>
            <person name="Hippler M."/>
            <person name="Laroche J."/>
        </authorList>
    </citation>
    <scope>NUCLEOTIDE SEQUENCE [LARGE SCALE GENOMIC DNA]</scope>
    <source>
        <strain evidence="3 4">CCMP1005</strain>
    </source>
</reference>
<feature type="transmembrane region" description="Helical" evidence="2">
    <location>
        <begin position="25"/>
        <end position="43"/>
    </location>
</feature>
<keyword evidence="2" id="KW-1133">Transmembrane helix</keyword>
<accession>K0S3A5</accession>
<evidence type="ECO:0000256" key="1">
    <source>
        <dbReference type="SAM" id="MobiDB-lite"/>
    </source>
</evidence>
<sequence>MQYLQVGDNDDAARGIIMNQKQKQAVTLVLAAVALVAIAGMGYEYRADQVEASARSSMMNDSVSPGPAAGGGKRWSSKPWSGDWD</sequence>
<evidence type="ECO:0000313" key="4">
    <source>
        <dbReference type="Proteomes" id="UP000266841"/>
    </source>
</evidence>